<dbReference type="Gene3D" id="1.10.510.10">
    <property type="entry name" value="Transferase(Phosphotransferase) domain 1"/>
    <property type="match status" value="1"/>
</dbReference>
<evidence type="ECO:0000256" key="7">
    <source>
        <dbReference type="ARBA" id="ARBA00022777"/>
    </source>
</evidence>
<dbReference type="AlphaFoldDB" id="A0A9Q0HUE9"/>
<dbReference type="SMART" id="SM00220">
    <property type="entry name" value="S_TKc"/>
    <property type="match status" value="1"/>
</dbReference>
<evidence type="ECO:0000256" key="5">
    <source>
        <dbReference type="ARBA" id="ARBA00022729"/>
    </source>
</evidence>
<dbReference type="PANTHER" id="PTHR47989:SF62">
    <property type="entry name" value="OS05G0423500 PROTEIN"/>
    <property type="match status" value="1"/>
</dbReference>
<dbReference type="InterPro" id="IPR011009">
    <property type="entry name" value="Kinase-like_dom_sf"/>
</dbReference>
<evidence type="ECO:0000256" key="3">
    <source>
        <dbReference type="ARBA" id="ARBA00022679"/>
    </source>
</evidence>
<gene>
    <name evidence="15" type="ORF">LUZ63_007464</name>
</gene>
<dbReference type="Gene3D" id="2.60.120.430">
    <property type="entry name" value="Galactose-binding lectin"/>
    <property type="match status" value="1"/>
</dbReference>
<keyword evidence="6 12" id="KW-0547">Nucleotide-binding</keyword>
<dbReference type="InterPro" id="IPR001245">
    <property type="entry name" value="Ser-Thr/Tyr_kinase_cat_dom"/>
</dbReference>
<keyword evidence="7" id="KW-0418">Kinase</keyword>
<organism evidence="15 16">
    <name type="scientific">Rhynchospora breviuscula</name>
    <dbReference type="NCBI Taxonomy" id="2022672"/>
    <lineage>
        <taxon>Eukaryota</taxon>
        <taxon>Viridiplantae</taxon>
        <taxon>Streptophyta</taxon>
        <taxon>Embryophyta</taxon>
        <taxon>Tracheophyta</taxon>
        <taxon>Spermatophyta</taxon>
        <taxon>Magnoliopsida</taxon>
        <taxon>Liliopsida</taxon>
        <taxon>Poales</taxon>
        <taxon>Cyperaceae</taxon>
        <taxon>Cyperoideae</taxon>
        <taxon>Rhynchosporeae</taxon>
        <taxon>Rhynchospora</taxon>
    </lineage>
</organism>
<keyword evidence="2" id="KW-0723">Serine/threonine-protein kinase</keyword>
<comment type="caution">
    <text evidence="15">The sequence shown here is derived from an EMBL/GenBank/DDBJ whole genome shotgun (WGS) entry which is preliminary data.</text>
</comment>
<feature type="domain" description="Protein kinase" evidence="14">
    <location>
        <begin position="224"/>
        <end position="497"/>
    </location>
</feature>
<evidence type="ECO:0000256" key="1">
    <source>
        <dbReference type="ARBA" id="ARBA00004479"/>
    </source>
</evidence>
<dbReference type="PROSITE" id="PS50011">
    <property type="entry name" value="PROTEIN_KINASE_DOM"/>
    <property type="match status" value="1"/>
</dbReference>
<evidence type="ECO:0000256" key="13">
    <source>
        <dbReference type="SAM" id="Phobius"/>
    </source>
</evidence>
<dbReference type="GO" id="GO:0004674">
    <property type="term" value="F:protein serine/threonine kinase activity"/>
    <property type="evidence" value="ECO:0007669"/>
    <property type="project" value="UniProtKB-KW"/>
</dbReference>
<keyword evidence="9 13" id="KW-1133">Transmembrane helix</keyword>
<dbReference type="FunFam" id="1.10.510.10:FF:000252">
    <property type="entry name" value="Receptor-like protein kinase FERONIA"/>
    <property type="match status" value="1"/>
</dbReference>
<evidence type="ECO:0000256" key="4">
    <source>
        <dbReference type="ARBA" id="ARBA00022692"/>
    </source>
</evidence>
<dbReference type="InterPro" id="IPR000719">
    <property type="entry name" value="Prot_kinase_dom"/>
</dbReference>
<keyword evidence="3" id="KW-0808">Transferase</keyword>
<accession>A0A9Q0HUE9</accession>
<dbReference type="OrthoDB" id="4062651at2759"/>
<keyword evidence="11" id="KW-0325">Glycoprotein</keyword>
<proteinExistence type="predicted"/>
<dbReference type="FunFam" id="3.30.200.20:FF:000039">
    <property type="entry name" value="receptor-like protein kinase FERONIA"/>
    <property type="match status" value="1"/>
</dbReference>
<dbReference type="SUPFAM" id="SSF56112">
    <property type="entry name" value="Protein kinase-like (PK-like)"/>
    <property type="match status" value="1"/>
</dbReference>
<dbReference type="GO" id="GO:0016020">
    <property type="term" value="C:membrane"/>
    <property type="evidence" value="ECO:0007669"/>
    <property type="project" value="UniProtKB-SubCell"/>
</dbReference>
<dbReference type="GO" id="GO:0005524">
    <property type="term" value="F:ATP binding"/>
    <property type="evidence" value="ECO:0007669"/>
    <property type="project" value="UniProtKB-UniRule"/>
</dbReference>
<dbReference type="EMBL" id="JAMQYH010000002">
    <property type="protein sequence ID" value="KAJ1698952.1"/>
    <property type="molecule type" value="Genomic_DNA"/>
</dbReference>
<dbReference type="InterPro" id="IPR024788">
    <property type="entry name" value="Malectin-like_Carb-bd_dom"/>
</dbReference>
<dbReference type="Gene3D" id="3.30.200.20">
    <property type="entry name" value="Phosphorylase Kinase, domain 1"/>
    <property type="match status" value="1"/>
</dbReference>
<dbReference type="PROSITE" id="PS00107">
    <property type="entry name" value="PROTEIN_KINASE_ATP"/>
    <property type="match status" value="1"/>
</dbReference>
<reference evidence="15" key="1">
    <citation type="journal article" date="2022" name="Cell">
        <title>Repeat-based holocentromeres influence genome architecture and karyotype evolution.</title>
        <authorList>
            <person name="Hofstatter P.G."/>
            <person name="Thangavel G."/>
            <person name="Lux T."/>
            <person name="Neumann P."/>
            <person name="Vondrak T."/>
            <person name="Novak P."/>
            <person name="Zhang M."/>
            <person name="Costa L."/>
            <person name="Castellani M."/>
            <person name="Scott A."/>
            <person name="Toegelov H."/>
            <person name="Fuchs J."/>
            <person name="Mata-Sucre Y."/>
            <person name="Dias Y."/>
            <person name="Vanzela A.L.L."/>
            <person name="Huettel B."/>
            <person name="Almeida C.C.S."/>
            <person name="Simkova H."/>
            <person name="Souza G."/>
            <person name="Pedrosa-Harand A."/>
            <person name="Macas J."/>
            <person name="Mayer K.F.X."/>
            <person name="Houben A."/>
            <person name="Marques A."/>
        </authorList>
    </citation>
    <scope>NUCLEOTIDE SEQUENCE</scope>
    <source>
        <strain evidence="15">RhyBre1mFocal</strain>
    </source>
</reference>
<feature type="binding site" evidence="12">
    <location>
        <position position="252"/>
    </location>
    <ligand>
        <name>ATP</name>
        <dbReference type="ChEBI" id="CHEBI:30616"/>
    </ligand>
</feature>
<evidence type="ECO:0000256" key="6">
    <source>
        <dbReference type="ARBA" id="ARBA00022741"/>
    </source>
</evidence>
<dbReference type="Pfam" id="PF07714">
    <property type="entry name" value="PK_Tyr_Ser-Thr"/>
    <property type="match status" value="1"/>
</dbReference>
<name>A0A9Q0HUE9_9POAL</name>
<evidence type="ECO:0000256" key="8">
    <source>
        <dbReference type="ARBA" id="ARBA00022840"/>
    </source>
</evidence>
<evidence type="ECO:0000313" key="15">
    <source>
        <dbReference type="EMBL" id="KAJ1698952.1"/>
    </source>
</evidence>
<evidence type="ECO:0000256" key="10">
    <source>
        <dbReference type="ARBA" id="ARBA00023136"/>
    </source>
</evidence>
<feature type="transmembrane region" description="Helical" evidence="13">
    <location>
        <begin position="156"/>
        <end position="178"/>
    </location>
</feature>
<dbReference type="Proteomes" id="UP001151287">
    <property type="component" value="Unassembled WGS sequence"/>
</dbReference>
<evidence type="ECO:0000313" key="16">
    <source>
        <dbReference type="Proteomes" id="UP001151287"/>
    </source>
</evidence>
<dbReference type="CDD" id="cd14066">
    <property type="entry name" value="STKc_IRAK"/>
    <property type="match status" value="1"/>
</dbReference>
<sequence>MARLNYMKGLVTAETAPPIVYSTATELALLNETTTGARFNITWQFDLQEGYTYMLRFHFCDIASEAKEPTFDVYVGPWVILTDFDLSSETYNRLATPLFKDFILSAKDSTSKLRISIGPSKTANVQPDGILNGLEIFKFNNISSPRIITNDDGSRVSLVIVLGIVVVAMISFAIIVLVGKRQLEKKRHFKMHRRSTIKNTVPCHNGDLRYPFMLSELQEATHNFDENWVIGVGGFGKVYNGVLRDGTRVAVKRGKTNSRQGIDEFRNEIELLSRIRHRHLVSLVGYCDEKKEMILVYEYMEKGTLKSHLYGLDLPPLTWKQRLEICIGSARGLNYLHKELVKPIIHRDVKSANILLDQYLIPKIADFGLSKSGPELDQCPISTTVKGTFGYLDPEYFRFQQLTVNSDVYSFGVVLFEVLCARPVINPSLSEQMINLVDWAMEYLRRGELIQVVDHQIAASIQPDSLRKFGEIAEKCLADNGCERPSMAVVVWYLEYALQLQEMEPDPSGVSSFNLIARVSDEIKPVMGPAPIIIKQLMNYILAKFYYYTVEKNRLMINLKKGNSIVLKDHSKTPPSIRKE</sequence>
<evidence type="ECO:0000256" key="12">
    <source>
        <dbReference type="PROSITE-ProRule" id="PRU10141"/>
    </source>
</evidence>
<dbReference type="PANTHER" id="PTHR47989">
    <property type="entry name" value="OS01G0750732 PROTEIN"/>
    <property type="match status" value="1"/>
</dbReference>
<keyword evidence="10 13" id="KW-0472">Membrane</keyword>
<keyword evidence="4 13" id="KW-0812">Transmembrane</keyword>
<dbReference type="PROSITE" id="PS00108">
    <property type="entry name" value="PROTEIN_KINASE_ST"/>
    <property type="match status" value="1"/>
</dbReference>
<evidence type="ECO:0000256" key="9">
    <source>
        <dbReference type="ARBA" id="ARBA00022989"/>
    </source>
</evidence>
<protein>
    <recommendedName>
        <fullName evidence="14">Protein kinase domain-containing protein</fullName>
    </recommendedName>
</protein>
<dbReference type="InterPro" id="IPR017441">
    <property type="entry name" value="Protein_kinase_ATP_BS"/>
</dbReference>
<keyword evidence="5" id="KW-0732">Signal</keyword>
<dbReference type="InterPro" id="IPR008271">
    <property type="entry name" value="Ser/Thr_kinase_AS"/>
</dbReference>
<keyword evidence="16" id="KW-1185">Reference proteome</keyword>
<keyword evidence="8 12" id="KW-0067">ATP-binding</keyword>
<comment type="subcellular location">
    <subcellularLocation>
        <location evidence="1">Membrane</location>
        <topology evidence="1">Single-pass type I membrane protein</topology>
    </subcellularLocation>
</comment>
<evidence type="ECO:0000256" key="11">
    <source>
        <dbReference type="ARBA" id="ARBA00023180"/>
    </source>
</evidence>
<dbReference type="Pfam" id="PF12819">
    <property type="entry name" value="Malectin_like"/>
    <property type="match status" value="1"/>
</dbReference>
<evidence type="ECO:0000256" key="2">
    <source>
        <dbReference type="ARBA" id="ARBA00022527"/>
    </source>
</evidence>
<evidence type="ECO:0000259" key="14">
    <source>
        <dbReference type="PROSITE" id="PS50011"/>
    </source>
</evidence>